<dbReference type="NCBIfam" id="TIGR00236">
    <property type="entry name" value="wecB"/>
    <property type="match status" value="1"/>
</dbReference>
<dbReference type="GO" id="GO:0008761">
    <property type="term" value="F:UDP-N-acetylglucosamine 2-epimerase activity"/>
    <property type="evidence" value="ECO:0007669"/>
    <property type="project" value="UniProtKB-EC"/>
</dbReference>
<evidence type="ECO:0000313" key="6">
    <source>
        <dbReference type="EMBL" id="MBW8686445.1"/>
    </source>
</evidence>
<dbReference type="RefSeq" id="WP_220251746.1">
    <property type="nucleotide sequence ID" value="NZ_JAICCF010000003.1"/>
</dbReference>
<dbReference type="InterPro" id="IPR029767">
    <property type="entry name" value="WecB-like"/>
</dbReference>
<keyword evidence="7" id="KW-1185">Reference proteome</keyword>
<dbReference type="PANTHER" id="PTHR43174">
    <property type="entry name" value="UDP-N-ACETYLGLUCOSAMINE 2-EPIMERASE"/>
    <property type="match status" value="1"/>
</dbReference>
<evidence type="ECO:0000259" key="5">
    <source>
        <dbReference type="Pfam" id="PF02350"/>
    </source>
</evidence>
<dbReference type="InterPro" id="IPR003331">
    <property type="entry name" value="UDP_GlcNAc_Epimerase_2_dom"/>
</dbReference>
<comment type="similarity">
    <text evidence="2 4">Belongs to the UDP-N-acetylglucosamine 2-epimerase family.</text>
</comment>
<feature type="domain" description="UDP-N-acetylglucosamine 2-epimerase" evidence="5">
    <location>
        <begin position="28"/>
        <end position="370"/>
    </location>
</feature>
<evidence type="ECO:0000256" key="2">
    <source>
        <dbReference type="ARBA" id="ARBA00038209"/>
    </source>
</evidence>
<dbReference type="EC" id="5.1.3.14" evidence="3"/>
<evidence type="ECO:0000256" key="1">
    <source>
        <dbReference type="ARBA" id="ARBA00023235"/>
    </source>
</evidence>
<sequence length="376" mass="42217">MNKILLVFGTRPEAIKMAPLVKKFKEESDLFDCKVCVTAQHREMLDQVLQWFEITPDYDLNIMRPGQDLYDITSNVMLGMRDVLKAYQPDAVLVHGDTTTSFATALAAFYQQIPVGHIEAGLRTYNLSAPFPEELNRQLTGRLAQWHFVPTSLNKNNLLSEGVDEKTIHLTGNTVIDALYWTTDKIKRQALSAGNVDANVISVLKDPSIQTILVTAHRRESFGHGFVNICEALSKLARMHEHVAIIYPVHPNPKVKEPVERYLKNIPNIHLIEPLNYQDFVYVMEAADIVLTDSGGVQEEAPSLGKPVLVMRDVTERVEALEGGTVELVGTDVTKIVDRINHYLTPENNFISKVNPYGDGKAVERIVSTFKAHFNN</sequence>
<evidence type="ECO:0000256" key="3">
    <source>
        <dbReference type="ARBA" id="ARBA00038858"/>
    </source>
</evidence>
<keyword evidence="1 4" id="KW-0413">Isomerase</keyword>
<dbReference type="EMBL" id="JAICCF010000003">
    <property type="protein sequence ID" value="MBW8686445.1"/>
    <property type="molecule type" value="Genomic_DNA"/>
</dbReference>
<organism evidence="6 7">
    <name type="scientific">Chitinophaga rhizophila</name>
    <dbReference type="NCBI Taxonomy" id="2866212"/>
    <lineage>
        <taxon>Bacteria</taxon>
        <taxon>Pseudomonadati</taxon>
        <taxon>Bacteroidota</taxon>
        <taxon>Chitinophagia</taxon>
        <taxon>Chitinophagales</taxon>
        <taxon>Chitinophagaceae</taxon>
        <taxon>Chitinophaga</taxon>
    </lineage>
</organism>
<accession>A0ABS7GGS3</accession>
<comment type="caution">
    <text evidence="6">The sequence shown here is derived from an EMBL/GenBank/DDBJ whole genome shotgun (WGS) entry which is preliminary data.</text>
</comment>
<dbReference type="SUPFAM" id="SSF53756">
    <property type="entry name" value="UDP-Glycosyltransferase/glycogen phosphorylase"/>
    <property type="match status" value="1"/>
</dbReference>
<name>A0ABS7GGS3_9BACT</name>
<evidence type="ECO:0000256" key="4">
    <source>
        <dbReference type="RuleBase" id="RU003513"/>
    </source>
</evidence>
<reference evidence="6 7" key="1">
    <citation type="submission" date="2021-08" db="EMBL/GenBank/DDBJ databases">
        <title>The genome sequence of Chitinophaga sp. B61.</title>
        <authorList>
            <person name="Zhang X."/>
        </authorList>
    </citation>
    <scope>NUCLEOTIDE SEQUENCE [LARGE SCALE GENOMIC DNA]</scope>
    <source>
        <strain evidence="6 7">B61</strain>
    </source>
</reference>
<dbReference type="Pfam" id="PF02350">
    <property type="entry name" value="Epimerase_2"/>
    <property type="match status" value="1"/>
</dbReference>
<dbReference type="Gene3D" id="3.40.50.2000">
    <property type="entry name" value="Glycogen Phosphorylase B"/>
    <property type="match status" value="2"/>
</dbReference>
<proteinExistence type="inferred from homology"/>
<gene>
    <name evidence="6" type="primary">wecB</name>
    <name evidence="6" type="ORF">K1Y79_19040</name>
</gene>
<protein>
    <recommendedName>
        <fullName evidence="3">UDP-N-acetylglucosamine 2-epimerase (non-hydrolyzing)</fullName>
        <ecNumber evidence="3">5.1.3.14</ecNumber>
    </recommendedName>
</protein>
<dbReference type="Proteomes" id="UP000812961">
    <property type="component" value="Unassembled WGS sequence"/>
</dbReference>
<evidence type="ECO:0000313" key="7">
    <source>
        <dbReference type="Proteomes" id="UP000812961"/>
    </source>
</evidence>
<dbReference type="PANTHER" id="PTHR43174:SF2">
    <property type="entry name" value="UDP-N-ACETYLGLUCOSAMINE 2-EPIMERASE"/>
    <property type="match status" value="1"/>
</dbReference>
<dbReference type="CDD" id="cd03786">
    <property type="entry name" value="GTB_UDP-GlcNAc_2-Epimerase"/>
    <property type="match status" value="1"/>
</dbReference>